<sequence length="118" mass="13341">MAKVAAGPTRSEVRGLLRSLLREANEQMIPVSNNPLWRDSIMGAFRSASTSPAEAWNGFRVGQAYLTLLESSRVEKDMFERYGLTPRPDDTRARLHRNAARVGLRLPQWLDEKEASRS</sequence>
<keyword evidence="2" id="KW-1185">Reference proteome</keyword>
<protein>
    <submittedName>
        <fullName evidence="1">Uncharacterized protein</fullName>
    </submittedName>
</protein>
<proteinExistence type="predicted"/>
<organism evidence="1 2">
    <name type="scientific">Acanthamoeba castellanii (strain ATCC 30010 / Neff)</name>
    <dbReference type="NCBI Taxonomy" id="1257118"/>
    <lineage>
        <taxon>Eukaryota</taxon>
        <taxon>Amoebozoa</taxon>
        <taxon>Discosea</taxon>
        <taxon>Longamoebia</taxon>
        <taxon>Centramoebida</taxon>
        <taxon>Acanthamoebidae</taxon>
        <taxon>Acanthamoeba</taxon>
    </lineage>
</organism>
<dbReference type="Pfam" id="PF13233">
    <property type="entry name" value="Complex1_LYR_2"/>
    <property type="match status" value="1"/>
</dbReference>
<accession>L8GQQ7</accession>
<dbReference type="RefSeq" id="XP_004337250.1">
    <property type="nucleotide sequence ID" value="XM_004337202.1"/>
</dbReference>
<dbReference type="AlphaFoldDB" id="L8GQQ7"/>
<dbReference type="VEuPathDB" id="AmoebaDB:ACA1_219630"/>
<evidence type="ECO:0000313" key="1">
    <source>
        <dbReference type="EMBL" id="ELR15237.1"/>
    </source>
</evidence>
<reference evidence="1 2" key="1">
    <citation type="journal article" date="2013" name="Genome Biol.">
        <title>Genome of Acanthamoeba castellanii highlights extensive lateral gene transfer and early evolution of tyrosine kinase signaling.</title>
        <authorList>
            <person name="Clarke M."/>
            <person name="Lohan A.J."/>
            <person name="Liu B."/>
            <person name="Lagkouvardos I."/>
            <person name="Roy S."/>
            <person name="Zafar N."/>
            <person name="Bertelli C."/>
            <person name="Schilde C."/>
            <person name="Kianianmomeni A."/>
            <person name="Burglin T.R."/>
            <person name="Frech C."/>
            <person name="Turcotte B."/>
            <person name="Kopec K.O."/>
            <person name="Synnott J.M."/>
            <person name="Choo C."/>
            <person name="Paponov I."/>
            <person name="Finkler A."/>
            <person name="Soon Heng Tan C."/>
            <person name="Hutchins A.P."/>
            <person name="Weinmeier T."/>
            <person name="Rattei T."/>
            <person name="Chu J.S."/>
            <person name="Gimenez G."/>
            <person name="Irimia M."/>
            <person name="Rigden D.J."/>
            <person name="Fitzpatrick D.A."/>
            <person name="Lorenzo-Morales J."/>
            <person name="Bateman A."/>
            <person name="Chiu C.H."/>
            <person name="Tang P."/>
            <person name="Hegemann P."/>
            <person name="Fromm H."/>
            <person name="Raoult D."/>
            <person name="Greub G."/>
            <person name="Miranda-Saavedra D."/>
            <person name="Chen N."/>
            <person name="Nash P."/>
            <person name="Ginger M.L."/>
            <person name="Horn M."/>
            <person name="Schaap P."/>
            <person name="Caler L."/>
            <person name="Loftus B."/>
        </authorList>
    </citation>
    <scope>NUCLEOTIDE SEQUENCE [LARGE SCALE GENOMIC DNA]</scope>
    <source>
        <strain evidence="1 2">Neff</strain>
    </source>
</reference>
<dbReference type="Proteomes" id="UP000011083">
    <property type="component" value="Unassembled WGS sequence"/>
</dbReference>
<gene>
    <name evidence="1" type="ORF">ACA1_219630</name>
</gene>
<dbReference type="KEGG" id="acan:ACA1_219630"/>
<dbReference type="GeneID" id="14915586"/>
<dbReference type="EMBL" id="KB008036">
    <property type="protein sequence ID" value="ELR15237.1"/>
    <property type="molecule type" value="Genomic_DNA"/>
</dbReference>
<name>L8GQQ7_ACACF</name>
<evidence type="ECO:0000313" key="2">
    <source>
        <dbReference type="Proteomes" id="UP000011083"/>
    </source>
</evidence>